<reference evidence="1" key="1">
    <citation type="submission" date="2019-08" db="EMBL/GenBank/DDBJ databases">
        <authorList>
            <person name="Kucharzyk K."/>
            <person name="Murdoch R.W."/>
            <person name="Higgins S."/>
            <person name="Loffler F."/>
        </authorList>
    </citation>
    <scope>NUCLEOTIDE SEQUENCE</scope>
</reference>
<comment type="caution">
    <text evidence="1">The sequence shown here is derived from an EMBL/GenBank/DDBJ whole genome shotgun (WGS) entry which is preliminary data.</text>
</comment>
<gene>
    <name evidence="1" type="ORF">SDC9_187511</name>
</gene>
<accession>A0A645HN30</accession>
<organism evidence="1">
    <name type="scientific">bioreactor metagenome</name>
    <dbReference type="NCBI Taxonomy" id="1076179"/>
    <lineage>
        <taxon>unclassified sequences</taxon>
        <taxon>metagenomes</taxon>
        <taxon>ecological metagenomes</taxon>
    </lineage>
</organism>
<evidence type="ECO:0000313" key="1">
    <source>
        <dbReference type="EMBL" id="MPN39976.1"/>
    </source>
</evidence>
<name>A0A645HN30_9ZZZZ</name>
<sequence length="102" mass="10958">MSAQLKRFMDRFMALTGYDEKGNVISPLKSIQFAVVATSGGDAGDSGLETVKCCMRYLSEFTGMPEVKFLHHGMCGADPAPLAKDAVLKGQAEDFGRYLAGC</sequence>
<dbReference type="SUPFAM" id="SSF52218">
    <property type="entry name" value="Flavoproteins"/>
    <property type="match status" value="1"/>
</dbReference>
<dbReference type="AlphaFoldDB" id="A0A645HN30"/>
<dbReference type="InterPro" id="IPR029039">
    <property type="entry name" value="Flavoprotein-like_sf"/>
</dbReference>
<dbReference type="Gene3D" id="3.40.50.360">
    <property type="match status" value="1"/>
</dbReference>
<protein>
    <submittedName>
        <fullName evidence="1">Uncharacterized protein</fullName>
    </submittedName>
</protein>
<dbReference type="EMBL" id="VSSQ01096102">
    <property type="protein sequence ID" value="MPN39976.1"/>
    <property type="molecule type" value="Genomic_DNA"/>
</dbReference>
<proteinExistence type="predicted"/>